<dbReference type="Gene3D" id="3.30.450.240">
    <property type="match status" value="1"/>
</dbReference>
<dbReference type="InterPro" id="IPR038060">
    <property type="entry name" value="C12orf66-like_central_sf"/>
</dbReference>
<dbReference type="EMBL" id="CP111021">
    <property type="protein sequence ID" value="WAR18092.1"/>
    <property type="molecule type" value="Genomic_DNA"/>
</dbReference>
<dbReference type="InterPro" id="IPR018544">
    <property type="entry name" value="KICS_2"/>
</dbReference>
<gene>
    <name evidence="1" type="ORF">MAR_032686</name>
</gene>
<dbReference type="Proteomes" id="UP001164746">
    <property type="component" value="Chromosome 10"/>
</dbReference>
<keyword evidence="2" id="KW-1185">Reference proteome</keyword>
<name>A0ABY7F920_MYAAR</name>
<evidence type="ECO:0000313" key="1">
    <source>
        <dbReference type="EMBL" id="WAR18092.1"/>
    </source>
</evidence>
<feature type="non-terminal residue" evidence="1">
    <location>
        <position position="297"/>
    </location>
</feature>
<dbReference type="PANTHER" id="PTHR31581">
    <property type="entry name" value="KICSTOR COMPLEX PROTEIN C12ORF66"/>
    <property type="match status" value="1"/>
</dbReference>
<protein>
    <submittedName>
        <fullName evidence="1">CL066-like protein</fullName>
    </submittedName>
</protein>
<dbReference type="PANTHER" id="PTHR31581:SF1">
    <property type="entry name" value="KICSTOR SUBUNIT 2"/>
    <property type="match status" value="1"/>
</dbReference>
<sequence length="297" mass="33356">TLRNSYLVLLQELRRMEEAVRQQDSVAMGMPGPGADFEILLSHLCGQLYEQISLMGTNKNMNYQDLVEVIAEIIHVHSRNFHHPILASLKSGFTSECDIVSHLLQAQLLMAEGQFLPSLLQLHQAHSKLTSWGAASQAREFSLYFYDVLSKQTTSVDMKAFQKKSDASHVCLVLDTQGLESPYRGPGYTHPDRQGDTPKGLDSYPTIFSFPGEQPVGHWPNVVMLISDRQADTDRAVQSTYFITSIEPRIYLVVIYETKKSEKDSYVNSFMLELSSLLRCIKHFAGLKPGSRVGGSR</sequence>
<dbReference type="SUPFAM" id="SSF160651">
    <property type="entry name" value="FLJ32549 C-terminal domain-like"/>
    <property type="match status" value="1"/>
</dbReference>
<feature type="non-terminal residue" evidence="1">
    <location>
        <position position="1"/>
    </location>
</feature>
<dbReference type="SUPFAM" id="SSF158548">
    <property type="entry name" value="FLJ32549 domain-like"/>
    <property type="match status" value="1"/>
</dbReference>
<organism evidence="1 2">
    <name type="scientific">Mya arenaria</name>
    <name type="common">Soft-shell clam</name>
    <dbReference type="NCBI Taxonomy" id="6604"/>
    <lineage>
        <taxon>Eukaryota</taxon>
        <taxon>Metazoa</taxon>
        <taxon>Spiralia</taxon>
        <taxon>Lophotrochozoa</taxon>
        <taxon>Mollusca</taxon>
        <taxon>Bivalvia</taxon>
        <taxon>Autobranchia</taxon>
        <taxon>Heteroconchia</taxon>
        <taxon>Euheterodonta</taxon>
        <taxon>Imparidentia</taxon>
        <taxon>Neoheterodontei</taxon>
        <taxon>Myida</taxon>
        <taxon>Myoidea</taxon>
        <taxon>Myidae</taxon>
        <taxon>Mya</taxon>
    </lineage>
</organism>
<proteinExistence type="predicted"/>
<reference evidence="1" key="1">
    <citation type="submission" date="2022-11" db="EMBL/GenBank/DDBJ databases">
        <title>Centuries of genome instability and evolution in soft-shell clam transmissible cancer (bioRxiv).</title>
        <authorList>
            <person name="Hart S.F.M."/>
            <person name="Yonemitsu M.A."/>
            <person name="Giersch R.M."/>
            <person name="Beal B.F."/>
            <person name="Arriagada G."/>
            <person name="Davis B.W."/>
            <person name="Ostrander E.A."/>
            <person name="Goff S.P."/>
            <person name="Metzger M.J."/>
        </authorList>
    </citation>
    <scope>NUCLEOTIDE SEQUENCE</scope>
    <source>
        <strain evidence="1">MELC-2E11</strain>
        <tissue evidence="1">Siphon/mantle</tissue>
    </source>
</reference>
<dbReference type="Gene3D" id="1.10.3450.30">
    <property type="match status" value="1"/>
</dbReference>
<evidence type="ECO:0000313" key="2">
    <source>
        <dbReference type="Proteomes" id="UP001164746"/>
    </source>
</evidence>
<dbReference type="Pfam" id="PF09404">
    <property type="entry name" value="C12orf66_like"/>
    <property type="match status" value="2"/>
</dbReference>
<accession>A0ABY7F920</accession>